<dbReference type="Pfam" id="PF00156">
    <property type="entry name" value="Pribosyltran"/>
    <property type="match status" value="1"/>
</dbReference>
<protein>
    <submittedName>
        <fullName evidence="2">ComF family protein</fullName>
    </submittedName>
</protein>
<accession>A0ABW3CBM0</accession>
<dbReference type="CDD" id="cd06223">
    <property type="entry name" value="PRTases_typeI"/>
    <property type="match status" value="1"/>
</dbReference>
<dbReference type="Gene3D" id="3.40.50.2020">
    <property type="match status" value="1"/>
</dbReference>
<dbReference type="EMBL" id="JBHTIR010000278">
    <property type="protein sequence ID" value="MFD0851212.1"/>
    <property type="molecule type" value="Genomic_DNA"/>
</dbReference>
<dbReference type="InterPro" id="IPR000836">
    <property type="entry name" value="PRTase_dom"/>
</dbReference>
<evidence type="ECO:0000313" key="3">
    <source>
        <dbReference type="Proteomes" id="UP001597083"/>
    </source>
</evidence>
<reference evidence="3" key="1">
    <citation type="journal article" date="2019" name="Int. J. Syst. Evol. Microbiol.">
        <title>The Global Catalogue of Microorganisms (GCM) 10K type strain sequencing project: providing services to taxonomists for standard genome sequencing and annotation.</title>
        <authorList>
            <consortium name="The Broad Institute Genomics Platform"/>
            <consortium name="The Broad Institute Genome Sequencing Center for Infectious Disease"/>
            <person name="Wu L."/>
            <person name="Ma J."/>
        </authorList>
    </citation>
    <scope>NUCLEOTIDE SEQUENCE [LARGE SCALE GENOMIC DNA]</scope>
    <source>
        <strain evidence="3">JCM 31696</strain>
    </source>
</reference>
<dbReference type="Proteomes" id="UP001597083">
    <property type="component" value="Unassembled WGS sequence"/>
</dbReference>
<evidence type="ECO:0000313" key="2">
    <source>
        <dbReference type="EMBL" id="MFD0851212.1"/>
    </source>
</evidence>
<keyword evidence="3" id="KW-1185">Reference proteome</keyword>
<name>A0ABW3CBM0_9ACTN</name>
<dbReference type="InterPro" id="IPR029057">
    <property type="entry name" value="PRTase-like"/>
</dbReference>
<organism evidence="2 3">
    <name type="scientific">Actinomadura adrarensis</name>
    <dbReference type="NCBI Taxonomy" id="1819600"/>
    <lineage>
        <taxon>Bacteria</taxon>
        <taxon>Bacillati</taxon>
        <taxon>Actinomycetota</taxon>
        <taxon>Actinomycetes</taxon>
        <taxon>Streptosporangiales</taxon>
        <taxon>Thermomonosporaceae</taxon>
        <taxon>Actinomadura</taxon>
    </lineage>
</organism>
<gene>
    <name evidence="2" type="ORF">ACFQ07_03230</name>
</gene>
<dbReference type="SUPFAM" id="SSF53271">
    <property type="entry name" value="PRTase-like"/>
    <property type="match status" value="1"/>
</dbReference>
<sequence length="185" mass="20815">MVYSLDEGLESLLHRFKDFGPEYRWIGALFGSLAIEFFTNHLQCIEERYGKIDIFAVPPAGGASRNFDHMAEIIHSVRPWRTSWDLSLLKKKRNKKDERGQVDTECYDLSPGRGVEGKRVLFLDDTWTSGSTLASAAAAAKRHGAQKVVAVTIGRQLKKEWGTGRDIAQAALRRRYDVGRCVICA</sequence>
<evidence type="ECO:0000259" key="1">
    <source>
        <dbReference type="Pfam" id="PF00156"/>
    </source>
</evidence>
<proteinExistence type="predicted"/>
<comment type="caution">
    <text evidence="2">The sequence shown here is derived from an EMBL/GenBank/DDBJ whole genome shotgun (WGS) entry which is preliminary data.</text>
</comment>
<feature type="domain" description="Phosphoribosyltransferase" evidence="1">
    <location>
        <begin position="43"/>
        <end position="153"/>
    </location>
</feature>